<dbReference type="AlphaFoldDB" id="A0A224YG27"/>
<evidence type="ECO:0000313" key="1">
    <source>
        <dbReference type="EMBL" id="MAA13421.1"/>
    </source>
</evidence>
<sequence>MVTAMYMPNLVPGIAIVSHKNYEILESNQSTMLPSLVTISVNIENMALFGPFRPTLLMTLDLEMFVLVRQQNGARPFVFISYILVFHCDASYQEVTW</sequence>
<proteinExistence type="predicted"/>
<dbReference type="EMBL" id="GFPF01002275">
    <property type="protein sequence ID" value="MAA13421.1"/>
    <property type="molecule type" value="Transcribed_RNA"/>
</dbReference>
<name>A0A224YG27_9ACAR</name>
<reference evidence="1" key="1">
    <citation type="journal article" date="2017" name="Parasit. Vectors">
        <title>Sialotranscriptomics of Rhipicephalus zambeziensis reveals intricate expression profiles of secretory proteins and suggests tight temporal transcriptional regulation during blood-feeding.</title>
        <authorList>
            <person name="de Castro M.H."/>
            <person name="de Klerk D."/>
            <person name="Pienaar R."/>
            <person name="Rees D.J.G."/>
            <person name="Mans B.J."/>
        </authorList>
    </citation>
    <scope>NUCLEOTIDE SEQUENCE</scope>
    <source>
        <tissue evidence="1">Salivary glands</tissue>
    </source>
</reference>
<organism evidence="1">
    <name type="scientific">Rhipicephalus zambeziensis</name>
    <dbReference type="NCBI Taxonomy" id="60191"/>
    <lineage>
        <taxon>Eukaryota</taxon>
        <taxon>Metazoa</taxon>
        <taxon>Ecdysozoa</taxon>
        <taxon>Arthropoda</taxon>
        <taxon>Chelicerata</taxon>
        <taxon>Arachnida</taxon>
        <taxon>Acari</taxon>
        <taxon>Parasitiformes</taxon>
        <taxon>Ixodida</taxon>
        <taxon>Ixodoidea</taxon>
        <taxon>Ixodidae</taxon>
        <taxon>Rhipicephalinae</taxon>
        <taxon>Rhipicephalus</taxon>
        <taxon>Rhipicephalus</taxon>
    </lineage>
</organism>
<protein>
    <submittedName>
        <fullName evidence="1">Uncharacterized protein</fullName>
    </submittedName>
</protein>
<accession>A0A224YG27</accession>